<proteinExistence type="predicted"/>
<dbReference type="HOGENOM" id="CLU_1886587_0_0_1"/>
<evidence type="ECO:0000256" key="1">
    <source>
        <dbReference type="SAM" id="MobiDB-lite"/>
    </source>
</evidence>
<accession>A0A0C9ZBM7</accession>
<gene>
    <name evidence="2" type="ORF">PISMIDRAFT_13371</name>
</gene>
<dbReference type="EMBL" id="KN833776">
    <property type="protein sequence ID" value="KIK19887.1"/>
    <property type="molecule type" value="Genomic_DNA"/>
</dbReference>
<protein>
    <submittedName>
        <fullName evidence="2">Uncharacterized protein</fullName>
    </submittedName>
</protein>
<name>A0A0C9ZBM7_9AGAM</name>
<reference evidence="2 3" key="1">
    <citation type="submission" date="2014-04" db="EMBL/GenBank/DDBJ databases">
        <authorList>
            <consortium name="DOE Joint Genome Institute"/>
            <person name="Kuo A."/>
            <person name="Kohler A."/>
            <person name="Costa M.D."/>
            <person name="Nagy L.G."/>
            <person name="Floudas D."/>
            <person name="Copeland A."/>
            <person name="Barry K.W."/>
            <person name="Cichocki N."/>
            <person name="Veneault-Fourrey C."/>
            <person name="LaButti K."/>
            <person name="Lindquist E.A."/>
            <person name="Lipzen A."/>
            <person name="Lundell T."/>
            <person name="Morin E."/>
            <person name="Murat C."/>
            <person name="Sun H."/>
            <person name="Tunlid A."/>
            <person name="Henrissat B."/>
            <person name="Grigoriev I.V."/>
            <person name="Hibbett D.S."/>
            <person name="Martin F."/>
            <person name="Nordberg H.P."/>
            <person name="Cantor M.N."/>
            <person name="Hua S.X."/>
        </authorList>
    </citation>
    <scope>NUCLEOTIDE SEQUENCE [LARGE SCALE GENOMIC DNA]</scope>
    <source>
        <strain evidence="2 3">441</strain>
    </source>
</reference>
<dbReference type="Proteomes" id="UP000054018">
    <property type="component" value="Unassembled WGS sequence"/>
</dbReference>
<sequence length="135" mass="14586">MSVLPFCYGTASMVHVPYINPLCSAAILQYEYHHSLPLHGLQPASPEFVGFVLTLLYLQNPRAGLVQGGSAQTEPDALSRTSVATVSQPLAIIALCRPVSANPRPPSAHLHLRPPASVSVGDHWSQPELNMRRAK</sequence>
<evidence type="ECO:0000313" key="3">
    <source>
        <dbReference type="Proteomes" id="UP000054018"/>
    </source>
</evidence>
<keyword evidence="3" id="KW-1185">Reference proteome</keyword>
<reference evidence="3" key="2">
    <citation type="submission" date="2015-01" db="EMBL/GenBank/DDBJ databases">
        <title>Evolutionary Origins and Diversification of the Mycorrhizal Mutualists.</title>
        <authorList>
            <consortium name="DOE Joint Genome Institute"/>
            <consortium name="Mycorrhizal Genomics Consortium"/>
            <person name="Kohler A."/>
            <person name="Kuo A."/>
            <person name="Nagy L.G."/>
            <person name="Floudas D."/>
            <person name="Copeland A."/>
            <person name="Barry K.W."/>
            <person name="Cichocki N."/>
            <person name="Veneault-Fourrey C."/>
            <person name="LaButti K."/>
            <person name="Lindquist E.A."/>
            <person name="Lipzen A."/>
            <person name="Lundell T."/>
            <person name="Morin E."/>
            <person name="Murat C."/>
            <person name="Riley R."/>
            <person name="Ohm R."/>
            <person name="Sun H."/>
            <person name="Tunlid A."/>
            <person name="Henrissat B."/>
            <person name="Grigoriev I.V."/>
            <person name="Hibbett D.S."/>
            <person name="Martin F."/>
        </authorList>
    </citation>
    <scope>NUCLEOTIDE SEQUENCE [LARGE SCALE GENOMIC DNA]</scope>
    <source>
        <strain evidence="3">441</strain>
    </source>
</reference>
<feature type="region of interest" description="Disordered" evidence="1">
    <location>
        <begin position="103"/>
        <end position="135"/>
    </location>
</feature>
<evidence type="ECO:0000313" key="2">
    <source>
        <dbReference type="EMBL" id="KIK19887.1"/>
    </source>
</evidence>
<organism evidence="2 3">
    <name type="scientific">Pisolithus microcarpus 441</name>
    <dbReference type="NCBI Taxonomy" id="765257"/>
    <lineage>
        <taxon>Eukaryota</taxon>
        <taxon>Fungi</taxon>
        <taxon>Dikarya</taxon>
        <taxon>Basidiomycota</taxon>
        <taxon>Agaricomycotina</taxon>
        <taxon>Agaricomycetes</taxon>
        <taxon>Agaricomycetidae</taxon>
        <taxon>Boletales</taxon>
        <taxon>Sclerodermatineae</taxon>
        <taxon>Pisolithaceae</taxon>
        <taxon>Pisolithus</taxon>
    </lineage>
</organism>
<dbReference type="AlphaFoldDB" id="A0A0C9ZBM7"/>